<accession>A0AAD9M228</accession>
<dbReference type="AlphaFoldDB" id="A0AAD9M228"/>
<protein>
    <submittedName>
        <fullName evidence="1">Uncharacterized protein</fullName>
    </submittedName>
</protein>
<sequence>MTVSASLQSLKINSMGIDSLPVEVYGVIAKHLCAQCSSSVQSYSEHHLNLYNLCLVNNKRYQSTIPHLYHIFNDDKPEAFLRFVRTLIQHPNLASHVKSVSIPTYWDPGNFKSQELRTFLSILRSRALDLGLSVSDEPLLWDAMRGPYMANFHDAMENMLLLHTPNVMSIKLHWHSHEERRGSRIAFGYFEMAARGPEQWHAMRCLRYAKLDVKFDSNRTESQFMIYLSSLATAALSLRNLQFRIFKPQPDYFDPNAVGPPMSTPTHVVDFLGGLRSLAITSFGQIPPSFELTLAKHFHHCKNLEEIQYRSLKRKAALFVSLMKPLSHLKRLGLILRVHGNPRYETIWDADDHNDYLAGFGVIAALKSLEVLRFDHLGHYDSTRACEARGPSMIVPFMRVLPRVSQNS</sequence>
<organism evidence="1 2">
    <name type="scientific">Colletotrichum zoysiae</name>
    <dbReference type="NCBI Taxonomy" id="1216348"/>
    <lineage>
        <taxon>Eukaryota</taxon>
        <taxon>Fungi</taxon>
        <taxon>Dikarya</taxon>
        <taxon>Ascomycota</taxon>
        <taxon>Pezizomycotina</taxon>
        <taxon>Sordariomycetes</taxon>
        <taxon>Hypocreomycetidae</taxon>
        <taxon>Glomerellales</taxon>
        <taxon>Glomerellaceae</taxon>
        <taxon>Colletotrichum</taxon>
        <taxon>Colletotrichum graminicola species complex</taxon>
    </lineage>
</organism>
<gene>
    <name evidence="1" type="ORF">LX32DRAFT_692788</name>
</gene>
<keyword evidence="2" id="KW-1185">Reference proteome</keyword>
<evidence type="ECO:0000313" key="1">
    <source>
        <dbReference type="EMBL" id="KAK2030029.1"/>
    </source>
</evidence>
<name>A0AAD9M228_9PEZI</name>
<proteinExistence type="predicted"/>
<comment type="caution">
    <text evidence="1">The sequence shown here is derived from an EMBL/GenBank/DDBJ whole genome shotgun (WGS) entry which is preliminary data.</text>
</comment>
<evidence type="ECO:0000313" key="2">
    <source>
        <dbReference type="Proteomes" id="UP001232148"/>
    </source>
</evidence>
<dbReference type="Proteomes" id="UP001232148">
    <property type="component" value="Unassembled WGS sequence"/>
</dbReference>
<dbReference type="EMBL" id="MU842856">
    <property type="protein sequence ID" value="KAK2030029.1"/>
    <property type="molecule type" value="Genomic_DNA"/>
</dbReference>
<reference evidence="1" key="1">
    <citation type="submission" date="2021-06" db="EMBL/GenBank/DDBJ databases">
        <title>Comparative genomics, transcriptomics and evolutionary studies reveal genomic signatures of adaptation to plant cell wall in hemibiotrophic fungi.</title>
        <authorList>
            <consortium name="DOE Joint Genome Institute"/>
            <person name="Baroncelli R."/>
            <person name="Diaz J.F."/>
            <person name="Benocci T."/>
            <person name="Peng M."/>
            <person name="Battaglia E."/>
            <person name="Haridas S."/>
            <person name="Andreopoulos W."/>
            <person name="Labutti K."/>
            <person name="Pangilinan J."/>
            <person name="Floch G.L."/>
            <person name="Makela M.R."/>
            <person name="Henrissat B."/>
            <person name="Grigoriev I.V."/>
            <person name="Crouch J.A."/>
            <person name="De Vries R.P."/>
            <person name="Sukno S.A."/>
            <person name="Thon M.R."/>
        </authorList>
    </citation>
    <scope>NUCLEOTIDE SEQUENCE</scope>
    <source>
        <strain evidence="1">MAFF235873</strain>
    </source>
</reference>